<dbReference type="PANTHER" id="PTHR31321:SF57">
    <property type="entry name" value="PECTINESTERASE 53-RELATED"/>
    <property type="match status" value="1"/>
</dbReference>
<dbReference type="InterPro" id="IPR011050">
    <property type="entry name" value="Pectin_lyase_fold/virulence"/>
</dbReference>
<dbReference type="EMBL" id="PP965498">
    <property type="protein sequence ID" value="XCO00367.1"/>
    <property type="molecule type" value="Genomic_DNA"/>
</dbReference>
<reference evidence="7" key="1">
    <citation type="submission" date="2024-06" db="EMBL/GenBank/DDBJ databases">
        <title>Intestivirid acquisition increases across infancy in a wild primate population.</title>
        <authorList>
            <person name="Schneider-Creas I.A."/>
            <person name="Moya I.L."/>
            <person name="Chiou K.L."/>
            <person name="Baniel A."/>
            <person name="Azanaw Haile A."/>
            <person name="Kebede F."/>
            <person name="Abebe B."/>
            <person name="Snyder-Mackler N."/>
            <person name="Varsani A."/>
        </authorList>
    </citation>
    <scope>NUCLEOTIDE SEQUENCE</scope>
    <source>
        <strain evidence="7">Int_RNL_2018_0945_COW</strain>
    </source>
</reference>
<evidence type="ECO:0000256" key="1">
    <source>
        <dbReference type="ARBA" id="ARBA00004328"/>
    </source>
</evidence>
<dbReference type="InterPro" id="IPR012334">
    <property type="entry name" value="Pectin_lyas_fold"/>
</dbReference>
<dbReference type="PANTHER" id="PTHR31321">
    <property type="entry name" value="ACYL-COA THIOESTER HYDROLASE YBHC-RELATED"/>
    <property type="match status" value="1"/>
</dbReference>
<keyword evidence="4" id="KW-0946">Virion</keyword>
<dbReference type="InterPro" id="IPR000070">
    <property type="entry name" value="Pectinesterase_cat"/>
</dbReference>
<sequence>MSIEDFIKRTMPNIDFLKTNEKEGWRILQDIYEQVCYILKRFKTMDKIRDLPVDTNEDGKLVDLNGNPFLTTLDIEGKPKIDLGVVTTIDDITKTGYYTYSKAENEDVQTLIVQNYPGRWLCQYQFTPNNINRRYLDYSTNLWSEWATISQDRYNPNFDYIANSKTIQQGIKDANKEGLFLGDRLNGDYIGFSESDIQDIYQEHLDKQLDELENATIHVDCKKPSGDAQWDISDPDYICVKTKYGNIKLTKNNAGYNTSYGYYVKGSNAIIFEPNQKVYIRIKGTMYYKDANISVNADLHSFKKQQPNIVTTVASVENVQYQVNDYFYIDSIEIIPTSIMDKHSHEKFSIGFHSYFEVHTSAGLLYTVNHDFAREIILVSNKIYNLGDIANRRNKDKYGLLVTHSLMYIYGQNAKLCATCSTTGIGNAILEITTEKCKIWELHLIVKNTSNTSGQQPALIVDTASSASFDNCTFISAQDTIWIRHGSTHFYKCNIEGTVDFICGGDEDKTKHLSIFDNCNLYLKSRSNSVICAPSGVILFYYCKILQNESYELDMNDKYYLARPWKNDSVAMFMTTRLCINSLGYTTMSEDAKFNSATGEENNIDLNLKPMYSYRTIDKSNPIYTKYNTLEKALYAFNNI</sequence>
<feature type="domain" description="Pectinesterase catalytic" evidence="6">
    <location>
        <begin position="444"/>
        <end position="596"/>
    </location>
</feature>
<accession>A0AAU8MHG1</accession>
<evidence type="ECO:0000256" key="2">
    <source>
        <dbReference type="ARBA" id="ARBA00008891"/>
    </source>
</evidence>
<evidence type="ECO:0000256" key="5">
    <source>
        <dbReference type="ARBA" id="ARBA00023085"/>
    </source>
</evidence>
<dbReference type="Pfam" id="PF01095">
    <property type="entry name" value="Pectinesterase"/>
    <property type="match status" value="1"/>
</dbReference>
<dbReference type="Gene3D" id="2.160.20.10">
    <property type="entry name" value="Single-stranded right-handed beta-helix, Pectin lyase-like"/>
    <property type="match status" value="1"/>
</dbReference>
<dbReference type="GO" id="GO:0051701">
    <property type="term" value="P:biological process involved in interaction with host"/>
    <property type="evidence" value="ECO:0007669"/>
    <property type="project" value="UniProtKB-ARBA"/>
</dbReference>
<comment type="subcellular location">
    <subcellularLocation>
        <location evidence="1">Virion</location>
    </subcellularLocation>
</comment>
<protein>
    <submittedName>
        <fullName evidence="7">Pectinesterase</fullName>
    </submittedName>
</protein>
<keyword evidence="3" id="KW-0378">Hydrolase</keyword>
<name>A0AAU8MHG1_9CAUD</name>
<evidence type="ECO:0000313" key="7">
    <source>
        <dbReference type="EMBL" id="XCO00367.1"/>
    </source>
</evidence>
<evidence type="ECO:0000259" key="6">
    <source>
        <dbReference type="Pfam" id="PF01095"/>
    </source>
</evidence>
<dbReference type="GO" id="GO:0044423">
    <property type="term" value="C:virion component"/>
    <property type="evidence" value="ECO:0007669"/>
    <property type="project" value="UniProtKB-KW"/>
</dbReference>
<keyword evidence="5" id="KW-0063">Aspartyl esterase</keyword>
<dbReference type="GO" id="GO:0045490">
    <property type="term" value="P:pectin catabolic process"/>
    <property type="evidence" value="ECO:0007669"/>
    <property type="project" value="TreeGrafter"/>
</dbReference>
<proteinExistence type="inferred from homology"/>
<evidence type="ECO:0000256" key="3">
    <source>
        <dbReference type="ARBA" id="ARBA00022801"/>
    </source>
</evidence>
<dbReference type="GO" id="GO:0019058">
    <property type="term" value="P:viral life cycle"/>
    <property type="evidence" value="ECO:0007669"/>
    <property type="project" value="UniProtKB-ARBA"/>
</dbReference>
<organism evidence="7">
    <name type="scientific">Geladintestivirus 1</name>
    <dbReference type="NCBI Taxonomy" id="3233133"/>
    <lineage>
        <taxon>Viruses</taxon>
        <taxon>Duplodnaviria</taxon>
        <taxon>Heunggongvirae</taxon>
        <taxon>Uroviricota</taxon>
        <taxon>Caudoviricetes</taxon>
        <taxon>Crassvirales</taxon>
    </lineage>
</organism>
<dbReference type="GO" id="GO:0030599">
    <property type="term" value="F:pectinesterase activity"/>
    <property type="evidence" value="ECO:0007669"/>
    <property type="project" value="InterPro"/>
</dbReference>
<dbReference type="GO" id="GO:0042545">
    <property type="term" value="P:cell wall modification"/>
    <property type="evidence" value="ECO:0007669"/>
    <property type="project" value="InterPro"/>
</dbReference>
<evidence type="ECO:0000256" key="4">
    <source>
        <dbReference type="ARBA" id="ARBA00022844"/>
    </source>
</evidence>
<comment type="similarity">
    <text evidence="2">Belongs to the pectinesterase family.</text>
</comment>
<dbReference type="SUPFAM" id="SSF51126">
    <property type="entry name" value="Pectin lyase-like"/>
    <property type="match status" value="1"/>
</dbReference>